<protein>
    <recommendedName>
        <fullName evidence="3">VRR-NUC domain-containing protein</fullName>
    </recommendedName>
</protein>
<dbReference type="EMBL" id="BANC01000030">
    <property type="protein sequence ID" value="GAN79807.1"/>
    <property type="molecule type" value="Genomic_DNA"/>
</dbReference>
<dbReference type="OrthoDB" id="558513at2"/>
<sequence length="131" mass="13952">MASESDIQAKIMLAIGGRPDVRIFRNHVGFGWSGQLLKQEGDRVLLKNARPATFGLAPGSADLIGWRSITIKPEHVGRKIAVFISGEVKALRGKAAEAQKNWARIVDAAGGLAAIWRTPAGAIETVEGALI</sequence>
<name>A0A0D6PDS2_9PROT</name>
<organism evidence="1 2">
    <name type="scientific">Acidocella aminolytica 101 = DSM 11237</name>
    <dbReference type="NCBI Taxonomy" id="1120923"/>
    <lineage>
        <taxon>Bacteria</taxon>
        <taxon>Pseudomonadati</taxon>
        <taxon>Pseudomonadota</taxon>
        <taxon>Alphaproteobacteria</taxon>
        <taxon>Acetobacterales</taxon>
        <taxon>Acidocellaceae</taxon>
        <taxon>Acidocella</taxon>
    </lineage>
</organism>
<dbReference type="RefSeq" id="WP_048878242.1">
    <property type="nucleotide sequence ID" value="NZ_BANC01000030.1"/>
</dbReference>
<dbReference type="STRING" id="1120923.SAMN02746095_02991"/>
<evidence type="ECO:0000313" key="1">
    <source>
        <dbReference type="EMBL" id="GAN79807.1"/>
    </source>
</evidence>
<reference evidence="1 2" key="1">
    <citation type="submission" date="2012-11" db="EMBL/GenBank/DDBJ databases">
        <title>Whole genome sequence of Acidocella aminolytica 101 = DSM 11237.</title>
        <authorList>
            <person name="Azuma Y."/>
            <person name="Higashiura N."/>
            <person name="Hirakawa H."/>
            <person name="Matsushita K."/>
        </authorList>
    </citation>
    <scope>NUCLEOTIDE SEQUENCE [LARGE SCALE GENOMIC DNA]</scope>
    <source>
        <strain evidence="2">101 / DSM 11237</strain>
    </source>
</reference>
<dbReference type="Proteomes" id="UP000032668">
    <property type="component" value="Unassembled WGS sequence"/>
</dbReference>
<dbReference type="AlphaFoldDB" id="A0A0D6PDS2"/>
<comment type="caution">
    <text evidence="1">The sequence shown here is derived from an EMBL/GenBank/DDBJ whole genome shotgun (WGS) entry which is preliminary data.</text>
</comment>
<accession>A0A0D6PDS2</accession>
<gene>
    <name evidence="1" type="ORF">Aam_030_040</name>
</gene>
<proteinExistence type="predicted"/>
<evidence type="ECO:0008006" key="3">
    <source>
        <dbReference type="Google" id="ProtNLM"/>
    </source>
</evidence>
<evidence type="ECO:0000313" key="2">
    <source>
        <dbReference type="Proteomes" id="UP000032668"/>
    </source>
</evidence>
<keyword evidence="2" id="KW-1185">Reference proteome</keyword>